<dbReference type="EMBL" id="JAKGSI010000001">
    <property type="protein sequence ID" value="MCF4006113.1"/>
    <property type="molecule type" value="Genomic_DNA"/>
</dbReference>
<feature type="compositionally biased region" description="Basic and acidic residues" evidence="1">
    <location>
        <begin position="12"/>
        <end position="29"/>
    </location>
</feature>
<feature type="compositionally biased region" description="Polar residues" evidence="1">
    <location>
        <begin position="1"/>
        <end position="11"/>
    </location>
</feature>
<protein>
    <submittedName>
        <fullName evidence="2">Uncharacterized protein</fullName>
    </submittedName>
</protein>
<dbReference type="GO" id="GO:0015066">
    <property type="term" value="F:alpha-amylase inhibitor activity"/>
    <property type="evidence" value="ECO:0007669"/>
    <property type="project" value="InterPro"/>
</dbReference>
<comment type="caution">
    <text evidence="2">The sequence shown here is derived from an EMBL/GenBank/DDBJ whole genome shotgun (WGS) entry which is preliminary data.</text>
</comment>
<keyword evidence="3" id="KW-1185">Reference proteome</keyword>
<proteinExistence type="predicted"/>
<reference evidence="2" key="1">
    <citation type="submission" date="2022-01" db="EMBL/GenBank/DDBJ databases">
        <title>Corynebacterium sp. nov isolated from isolated from the feces of the greater white-fronted geese (Anser albifrons) at Poyang Lake, PR China.</title>
        <authorList>
            <person name="Liu Q."/>
        </authorList>
    </citation>
    <scope>NUCLEOTIDE SEQUENCE</scope>
    <source>
        <strain evidence="2">JCM 32435</strain>
    </source>
</reference>
<evidence type="ECO:0000313" key="3">
    <source>
        <dbReference type="Proteomes" id="UP001139336"/>
    </source>
</evidence>
<dbReference type="InterPro" id="IPR036379">
    <property type="entry name" value="A-amylase_inhib_sf"/>
</dbReference>
<evidence type="ECO:0000313" key="2">
    <source>
        <dbReference type="EMBL" id="MCF4006113.1"/>
    </source>
</evidence>
<dbReference type="AlphaFoldDB" id="A0A9X1QQS3"/>
<dbReference type="Proteomes" id="UP001139336">
    <property type="component" value="Unassembled WGS sequence"/>
</dbReference>
<dbReference type="RefSeq" id="WP_236117888.1">
    <property type="nucleotide sequence ID" value="NZ_JAKGSI010000001.1"/>
</dbReference>
<feature type="region of interest" description="Disordered" evidence="1">
    <location>
        <begin position="1"/>
        <end position="29"/>
    </location>
</feature>
<accession>A0A9X1QQS3</accession>
<dbReference type="Gene3D" id="2.60.40.20">
    <property type="entry name" value="Alpha-amylase inhibitor"/>
    <property type="match status" value="1"/>
</dbReference>
<name>A0A9X1QQS3_9CORY</name>
<organism evidence="2 3">
    <name type="scientific">Corynebacterium uropygiale</name>
    <dbReference type="NCBI Taxonomy" id="1775911"/>
    <lineage>
        <taxon>Bacteria</taxon>
        <taxon>Bacillati</taxon>
        <taxon>Actinomycetota</taxon>
        <taxon>Actinomycetes</taxon>
        <taxon>Mycobacteriales</taxon>
        <taxon>Corynebacteriaceae</taxon>
        <taxon>Corynebacterium</taxon>
    </lineage>
</organism>
<sequence>MALPSCSSATAEQHHPEQLPSATEKRPDDLAPLCVRTKTTEGDVRAVVVDNTCTDVQNAKVLVAFGPDSRCLHLNPGEHVEYPLTPHIPGTGFVFSPRFDSLPRC</sequence>
<gene>
    <name evidence="2" type="ORF">L1O03_02830</name>
</gene>
<evidence type="ECO:0000256" key="1">
    <source>
        <dbReference type="SAM" id="MobiDB-lite"/>
    </source>
</evidence>